<accession>A0A379E4K7</accession>
<dbReference type="CDD" id="cd01085">
    <property type="entry name" value="APP"/>
    <property type="match status" value="1"/>
</dbReference>
<dbReference type="PANTHER" id="PTHR43763:SF6">
    <property type="entry name" value="XAA-PRO AMINOPEPTIDASE 1"/>
    <property type="match status" value="1"/>
</dbReference>
<evidence type="ECO:0000259" key="7">
    <source>
        <dbReference type="Pfam" id="PF00557"/>
    </source>
</evidence>
<proteinExistence type="inferred from homology"/>
<dbReference type="PROSITE" id="PS00491">
    <property type="entry name" value="PROLINE_PEPTIDASE"/>
    <property type="match status" value="1"/>
</dbReference>
<evidence type="ECO:0000256" key="4">
    <source>
        <dbReference type="ARBA" id="ARBA00022801"/>
    </source>
</evidence>
<keyword evidence="5" id="KW-0482">Metalloprotease</keyword>
<dbReference type="AlphaFoldDB" id="A0A379E4K7"/>
<dbReference type="RefSeq" id="WP_029216584.1">
    <property type="nucleotide sequence ID" value="NZ_UGTM01000001.1"/>
</dbReference>
<dbReference type="Gene3D" id="3.40.350.10">
    <property type="entry name" value="Creatinase/prolidase N-terminal domain"/>
    <property type="match status" value="2"/>
</dbReference>
<gene>
    <name evidence="10" type="primary">pepQ</name>
    <name evidence="10" type="ORF">NCTC13067_01281</name>
</gene>
<dbReference type="GO" id="GO:0102009">
    <property type="term" value="F:proline dipeptidase activity"/>
    <property type="evidence" value="ECO:0007669"/>
    <property type="project" value="UniProtKB-EC"/>
</dbReference>
<dbReference type="InterPro" id="IPR000587">
    <property type="entry name" value="Creatinase_N"/>
</dbReference>
<feature type="domain" description="Creatinase N-terminal" evidence="8">
    <location>
        <begin position="8"/>
        <end position="134"/>
    </location>
</feature>
<dbReference type="InterPro" id="IPR029149">
    <property type="entry name" value="Creatin/AminoP/Spt16_N"/>
</dbReference>
<evidence type="ECO:0000256" key="1">
    <source>
        <dbReference type="ARBA" id="ARBA00008766"/>
    </source>
</evidence>
<dbReference type="SUPFAM" id="SSF53092">
    <property type="entry name" value="Creatinase/prolidase N-terminal domain"/>
    <property type="match status" value="1"/>
</dbReference>
<dbReference type="Proteomes" id="UP000255469">
    <property type="component" value="Unassembled WGS sequence"/>
</dbReference>
<comment type="similarity">
    <text evidence="1 6">Belongs to the peptidase M24B family.</text>
</comment>
<keyword evidence="4 10" id="KW-0378">Hydrolase</keyword>
<keyword evidence="10" id="KW-0224">Dipeptidase</keyword>
<dbReference type="GO" id="GO:0005737">
    <property type="term" value="C:cytoplasm"/>
    <property type="evidence" value="ECO:0007669"/>
    <property type="project" value="UniProtKB-ARBA"/>
</dbReference>
<dbReference type="InterPro" id="IPR036005">
    <property type="entry name" value="Creatinase/aminopeptidase-like"/>
</dbReference>
<evidence type="ECO:0000259" key="9">
    <source>
        <dbReference type="Pfam" id="PF16188"/>
    </source>
</evidence>
<dbReference type="FunFam" id="3.90.230.10:FF:000009">
    <property type="entry name" value="xaa-Pro aminopeptidase 2"/>
    <property type="match status" value="1"/>
</dbReference>
<dbReference type="InterPro" id="IPR001131">
    <property type="entry name" value="Peptidase_M24B_aminopep-P_CS"/>
</dbReference>
<dbReference type="InterPro" id="IPR000994">
    <property type="entry name" value="Pept_M24"/>
</dbReference>
<evidence type="ECO:0000259" key="8">
    <source>
        <dbReference type="Pfam" id="PF01321"/>
    </source>
</evidence>
<evidence type="ECO:0000256" key="6">
    <source>
        <dbReference type="RuleBase" id="RU000590"/>
    </source>
</evidence>
<protein>
    <submittedName>
        <fullName evidence="10">Xaa-Pro dipeptidase</fullName>
        <ecNumber evidence="10">3.4.13.9</ecNumber>
    </submittedName>
</protein>
<dbReference type="InterPro" id="IPR032416">
    <property type="entry name" value="Peptidase_M24_C"/>
</dbReference>
<dbReference type="Pfam" id="PF16189">
    <property type="entry name" value="Creatinase_N_2"/>
    <property type="match status" value="1"/>
</dbReference>
<evidence type="ECO:0000256" key="2">
    <source>
        <dbReference type="ARBA" id="ARBA00022670"/>
    </source>
</evidence>
<evidence type="ECO:0000256" key="3">
    <source>
        <dbReference type="ARBA" id="ARBA00022723"/>
    </source>
</evidence>
<organism evidence="10 11">
    <name type="scientific">Prevotella denticola</name>
    <dbReference type="NCBI Taxonomy" id="28129"/>
    <lineage>
        <taxon>Bacteria</taxon>
        <taxon>Pseudomonadati</taxon>
        <taxon>Bacteroidota</taxon>
        <taxon>Bacteroidia</taxon>
        <taxon>Bacteroidales</taxon>
        <taxon>Prevotellaceae</taxon>
        <taxon>Prevotella</taxon>
    </lineage>
</organism>
<keyword evidence="2" id="KW-0645">Protease</keyword>
<dbReference type="GO" id="GO:0070006">
    <property type="term" value="F:metalloaminopeptidase activity"/>
    <property type="evidence" value="ECO:0007669"/>
    <property type="project" value="InterPro"/>
</dbReference>
<dbReference type="Gene3D" id="3.90.230.10">
    <property type="entry name" value="Creatinase/methionine aminopeptidase superfamily"/>
    <property type="match status" value="1"/>
</dbReference>
<dbReference type="GO" id="GO:0046872">
    <property type="term" value="F:metal ion binding"/>
    <property type="evidence" value="ECO:0007669"/>
    <property type="project" value="UniProtKB-KW"/>
</dbReference>
<evidence type="ECO:0000313" key="11">
    <source>
        <dbReference type="Proteomes" id="UP000255469"/>
    </source>
</evidence>
<dbReference type="SUPFAM" id="SSF55920">
    <property type="entry name" value="Creatinase/aminopeptidase"/>
    <property type="match status" value="1"/>
</dbReference>
<dbReference type="InterPro" id="IPR033740">
    <property type="entry name" value="Pept_M24B"/>
</dbReference>
<dbReference type="Pfam" id="PF01321">
    <property type="entry name" value="Creatinase_N"/>
    <property type="match status" value="1"/>
</dbReference>
<name>A0A379E4K7_9BACT</name>
<dbReference type="EC" id="3.4.13.9" evidence="10"/>
<feature type="domain" description="Peptidase M24 C-terminal" evidence="9">
    <location>
        <begin position="535"/>
        <end position="595"/>
    </location>
</feature>
<evidence type="ECO:0000313" key="10">
    <source>
        <dbReference type="EMBL" id="SUB87605.1"/>
    </source>
</evidence>
<dbReference type="EMBL" id="UGTM01000001">
    <property type="protein sequence ID" value="SUB87605.1"/>
    <property type="molecule type" value="Genomic_DNA"/>
</dbReference>
<keyword evidence="3 6" id="KW-0479">Metal-binding</keyword>
<evidence type="ECO:0000256" key="5">
    <source>
        <dbReference type="ARBA" id="ARBA00023049"/>
    </source>
</evidence>
<reference evidence="10 11" key="1">
    <citation type="submission" date="2018-06" db="EMBL/GenBank/DDBJ databases">
        <authorList>
            <consortium name="Pathogen Informatics"/>
            <person name="Doyle S."/>
        </authorList>
    </citation>
    <scope>NUCLEOTIDE SEQUENCE [LARGE SCALE GENOMIC DNA]</scope>
    <source>
        <strain evidence="10 11">NCTC13067</strain>
    </source>
</reference>
<dbReference type="Pfam" id="PF16188">
    <property type="entry name" value="Peptidase_M24_C"/>
    <property type="match status" value="1"/>
</dbReference>
<feature type="domain" description="Peptidase M24" evidence="7">
    <location>
        <begin position="314"/>
        <end position="525"/>
    </location>
</feature>
<sequence length="595" mass="65409">MKQTINERIEDLREWMRANGFSAFVFPSSDPHNSEYVADHWKSREWISGFTGSAGTAVVTLDRAALWTDSRYFIAAAEQLAGTEYRLMKLRVEGTPTVCEWLADELAAYEKPVVGLDGNVNSFAEVAALTQELATRGNIRVRTDADPMATLWTARPAIPGHKVCLHPLKYAGETTASKISRIRKSLAVREADGLLVTALDEIAWVLNLRGSDVHCNPVFVSYLLITPGNVTLYINKEKLPEEVRHCLAAGNIAVEPYGAVAGGLEHYPGRHLLVDDSTTNHTLVSALQRGKAVFGESPVPGMKAVKNRVEQDGFRAAMLRDGIAMVKFLAWLKPAVEAGGQTEMSLDRRLTALRAEQPLFKGISFDTIVGYEAHGAIVHYEATPATDAPIEPHGLVLIDSGAQYEDGTTDITRTVALGRLTEEQRRIYTLVLKGHIQLALCRFPSGACGSQIDAIAREPMWCEGYNYLHGTGHGVGSYLNVHEGPHQIRMEWRPAPLRAGMTVTDEPGLYLEGKFGVRIENTLLIVPAATTPFGEFLGFETLTLAPIDTTPVLPDMLTAEERQWLNSYHRRVRETLSPHLSAAEAAWLKAAARPL</sequence>
<dbReference type="PANTHER" id="PTHR43763">
    <property type="entry name" value="XAA-PRO AMINOPEPTIDASE 1"/>
    <property type="match status" value="1"/>
</dbReference>
<dbReference type="InterPro" id="IPR050422">
    <property type="entry name" value="X-Pro_aminopeptidase_P"/>
</dbReference>
<dbReference type="GO" id="GO:0006508">
    <property type="term" value="P:proteolysis"/>
    <property type="evidence" value="ECO:0007669"/>
    <property type="project" value="UniProtKB-KW"/>
</dbReference>
<dbReference type="Pfam" id="PF00557">
    <property type="entry name" value="Peptidase_M24"/>
    <property type="match status" value="1"/>
</dbReference>